<name>A0AAD6Z627_9AGAR</name>
<dbReference type="AlphaFoldDB" id="A0AAD6Z627"/>
<comment type="caution">
    <text evidence="3">The sequence shown here is derived from an EMBL/GenBank/DDBJ whole genome shotgun (WGS) entry which is preliminary data.</text>
</comment>
<feature type="transmembrane region" description="Helical" evidence="1">
    <location>
        <begin position="58"/>
        <end position="78"/>
    </location>
</feature>
<dbReference type="Proteomes" id="UP001218218">
    <property type="component" value="Unassembled WGS sequence"/>
</dbReference>
<evidence type="ECO:0000256" key="2">
    <source>
        <dbReference type="SAM" id="SignalP"/>
    </source>
</evidence>
<reference evidence="3" key="1">
    <citation type="submission" date="2023-03" db="EMBL/GenBank/DDBJ databases">
        <title>Massive genome expansion in bonnet fungi (Mycena s.s.) driven by repeated elements and novel gene families across ecological guilds.</title>
        <authorList>
            <consortium name="Lawrence Berkeley National Laboratory"/>
            <person name="Harder C.B."/>
            <person name="Miyauchi S."/>
            <person name="Viragh M."/>
            <person name="Kuo A."/>
            <person name="Thoen E."/>
            <person name="Andreopoulos B."/>
            <person name="Lu D."/>
            <person name="Skrede I."/>
            <person name="Drula E."/>
            <person name="Henrissat B."/>
            <person name="Morin E."/>
            <person name="Kohler A."/>
            <person name="Barry K."/>
            <person name="LaButti K."/>
            <person name="Morin E."/>
            <person name="Salamov A."/>
            <person name="Lipzen A."/>
            <person name="Mereny Z."/>
            <person name="Hegedus B."/>
            <person name="Baldrian P."/>
            <person name="Stursova M."/>
            <person name="Weitz H."/>
            <person name="Taylor A."/>
            <person name="Grigoriev I.V."/>
            <person name="Nagy L.G."/>
            <person name="Martin F."/>
            <person name="Kauserud H."/>
        </authorList>
    </citation>
    <scope>NUCLEOTIDE SEQUENCE</scope>
    <source>
        <strain evidence="3">CBHHK002</strain>
    </source>
</reference>
<dbReference type="EMBL" id="JARIHO010000084">
    <property type="protein sequence ID" value="KAJ7308750.1"/>
    <property type="molecule type" value="Genomic_DNA"/>
</dbReference>
<evidence type="ECO:0000313" key="3">
    <source>
        <dbReference type="EMBL" id="KAJ7308750.1"/>
    </source>
</evidence>
<evidence type="ECO:0000313" key="4">
    <source>
        <dbReference type="Proteomes" id="UP001218218"/>
    </source>
</evidence>
<gene>
    <name evidence="3" type="ORF">DFH08DRAFT_944377</name>
</gene>
<keyword evidence="4" id="KW-1185">Reference proteome</keyword>
<proteinExistence type="predicted"/>
<keyword evidence="1" id="KW-0812">Transmembrane</keyword>
<feature type="signal peptide" evidence="2">
    <location>
        <begin position="1"/>
        <end position="24"/>
    </location>
</feature>
<keyword evidence="1" id="KW-1133">Transmembrane helix</keyword>
<protein>
    <submittedName>
        <fullName evidence="3">Uncharacterized protein</fullName>
    </submittedName>
</protein>
<feature type="chain" id="PRO_5042011676" evidence="2">
    <location>
        <begin position="25"/>
        <end position="150"/>
    </location>
</feature>
<organism evidence="3 4">
    <name type="scientific">Mycena albidolilacea</name>
    <dbReference type="NCBI Taxonomy" id="1033008"/>
    <lineage>
        <taxon>Eukaryota</taxon>
        <taxon>Fungi</taxon>
        <taxon>Dikarya</taxon>
        <taxon>Basidiomycota</taxon>
        <taxon>Agaricomycotina</taxon>
        <taxon>Agaricomycetes</taxon>
        <taxon>Agaricomycetidae</taxon>
        <taxon>Agaricales</taxon>
        <taxon>Marasmiineae</taxon>
        <taxon>Mycenaceae</taxon>
        <taxon>Mycena</taxon>
    </lineage>
</organism>
<keyword evidence="1" id="KW-0472">Membrane</keyword>
<keyword evidence="2" id="KW-0732">Signal</keyword>
<accession>A0AAD6Z627</accession>
<sequence length="150" mass="16475">MFVKFPRALVLGIVWIMLSSYTEASPMPAPVASYRPTKHSTLPPLLTPLPPSLPRSDITILIVSTLFGMLIMAAFVSANPLAYPAPDLDRVITAFAPRTGRSLAPTSPALKRSQVLLSHEIFTNEICSHQRPWMNRVLTTTLVSREPGEP</sequence>
<evidence type="ECO:0000256" key="1">
    <source>
        <dbReference type="SAM" id="Phobius"/>
    </source>
</evidence>